<protein>
    <recommendedName>
        <fullName evidence="5">Secreted protein</fullName>
    </recommendedName>
</protein>
<dbReference type="AlphaFoldDB" id="A0A8T1HIY5"/>
<feature type="signal peptide" evidence="2">
    <location>
        <begin position="1"/>
        <end position="22"/>
    </location>
</feature>
<dbReference type="Proteomes" id="UP000760860">
    <property type="component" value="Unassembled WGS sequence"/>
</dbReference>
<evidence type="ECO:0000256" key="2">
    <source>
        <dbReference type="SAM" id="SignalP"/>
    </source>
</evidence>
<evidence type="ECO:0000313" key="3">
    <source>
        <dbReference type="EMBL" id="KAG3212655.1"/>
    </source>
</evidence>
<feature type="region of interest" description="Disordered" evidence="1">
    <location>
        <begin position="86"/>
        <end position="111"/>
    </location>
</feature>
<evidence type="ECO:0000256" key="1">
    <source>
        <dbReference type="SAM" id="MobiDB-lite"/>
    </source>
</evidence>
<dbReference type="EMBL" id="RCMV01000813">
    <property type="protein sequence ID" value="KAG3212655.1"/>
    <property type="molecule type" value="Genomic_DNA"/>
</dbReference>
<sequence length="111" mass="12568">MACRTLIAVVWILKWLEATATAGRSMVGMIRLAMLDTHCRVGLLFRRFGDRPIDLSILVLVYAPERLCLIRMREVSGVVIRREGCNRTSSSPSVLKENPQLMDTQPINQKL</sequence>
<evidence type="ECO:0000313" key="4">
    <source>
        <dbReference type="Proteomes" id="UP000760860"/>
    </source>
</evidence>
<organism evidence="3 4">
    <name type="scientific">Phytophthora cactorum</name>
    <dbReference type="NCBI Taxonomy" id="29920"/>
    <lineage>
        <taxon>Eukaryota</taxon>
        <taxon>Sar</taxon>
        <taxon>Stramenopiles</taxon>
        <taxon>Oomycota</taxon>
        <taxon>Peronosporomycetes</taxon>
        <taxon>Peronosporales</taxon>
        <taxon>Peronosporaceae</taxon>
        <taxon>Phytophthora</taxon>
    </lineage>
</organism>
<feature type="chain" id="PRO_5035838744" description="Secreted protein" evidence="2">
    <location>
        <begin position="23"/>
        <end position="111"/>
    </location>
</feature>
<feature type="compositionally biased region" description="Polar residues" evidence="1">
    <location>
        <begin position="101"/>
        <end position="111"/>
    </location>
</feature>
<keyword evidence="2" id="KW-0732">Signal</keyword>
<name>A0A8T1HIY5_9STRA</name>
<reference evidence="3" key="1">
    <citation type="submission" date="2018-05" db="EMBL/GenBank/DDBJ databases">
        <title>Effector identification in a new, highly contiguous assembly of the strawberry crown rot pathogen Phytophthora cactorum.</title>
        <authorList>
            <person name="Armitage A.D."/>
            <person name="Nellist C.F."/>
            <person name="Bates H."/>
            <person name="Vickerstaff R.J."/>
            <person name="Harrison R.J."/>
        </authorList>
    </citation>
    <scope>NUCLEOTIDE SEQUENCE</scope>
    <source>
        <strain evidence="3">P421</strain>
    </source>
</reference>
<proteinExistence type="predicted"/>
<comment type="caution">
    <text evidence="3">The sequence shown here is derived from an EMBL/GenBank/DDBJ whole genome shotgun (WGS) entry which is preliminary data.</text>
</comment>
<accession>A0A8T1HIY5</accession>
<gene>
    <name evidence="3" type="ORF">PC129_g16391</name>
</gene>
<evidence type="ECO:0008006" key="5">
    <source>
        <dbReference type="Google" id="ProtNLM"/>
    </source>
</evidence>